<dbReference type="EMBL" id="SKFG01000003">
    <property type="protein sequence ID" value="TCZ79394.1"/>
    <property type="molecule type" value="Genomic_DNA"/>
</dbReference>
<gene>
    <name evidence="1" type="ORF">E0485_05905</name>
</gene>
<dbReference type="Pfam" id="PF26325">
    <property type="entry name" value="YhjD"/>
    <property type="match status" value="1"/>
</dbReference>
<sequence>MKIPPMQTVDEPSLVKSYVLLPLLMDVLERDMATLAIVNLKLPLVYITCLQSAQDAIMAELATLKGQLRNKGIKVYQQERTKQALDVRYLCRGYHHQFTMLWTVVKPEIERMLSEFMQVDLTQAKRLPSSYPSAKKAP</sequence>
<dbReference type="Proteomes" id="UP000295418">
    <property type="component" value="Unassembled WGS sequence"/>
</dbReference>
<name>A0A4R4EH11_9BACL</name>
<dbReference type="AlphaFoldDB" id="A0A4R4EH11"/>
<proteinExistence type="predicted"/>
<protein>
    <submittedName>
        <fullName evidence="1">Uncharacterized protein</fullName>
    </submittedName>
</protein>
<evidence type="ECO:0000313" key="1">
    <source>
        <dbReference type="EMBL" id="TCZ79394.1"/>
    </source>
</evidence>
<dbReference type="InterPro" id="IPR058600">
    <property type="entry name" value="YhjD-like"/>
</dbReference>
<reference evidence="1 2" key="1">
    <citation type="submission" date="2019-03" db="EMBL/GenBank/DDBJ databases">
        <authorList>
            <person name="Kim M.K.M."/>
        </authorList>
    </citation>
    <scope>NUCLEOTIDE SEQUENCE [LARGE SCALE GENOMIC DNA]</scope>
    <source>
        <strain evidence="1 2">18JY21-1</strain>
    </source>
</reference>
<evidence type="ECO:0000313" key="2">
    <source>
        <dbReference type="Proteomes" id="UP000295418"/>
    </source>
</evidence>
<comment type="caution">
    <text evidence="1">The sequence shown here is derived from an EMBL/GenBank/DDBJ whole genome shotgun (WGS) entry which is preliminary data.</text>
</comment>
<accession>A0A4R4EH11</accession>
<organism evidence="1 2">
    <name type="scientific">Paenibacillus albiflavus</name>
    <dbReference type="NCBI Taxonomy" id="2545760"/>
    <lineage>
        <taxon>Bacteria</taxon>
        <taxon>Bacillati</taxon>
        <taxon>Bacillota</taxon>
        <taxon>Bacilli</taxon>
        <taxon>Bacillales</taxon>
        <taxon>Paenibacillaceae</taxon>
        <taxon>Paenibacillus</taxon>
    </lineage>
</organism>
<dbReference type="OrthoDB" id="2910298at2"/>
<keyword evidence="2" id="KW-1185">Reference proteome</keyword>
<dbReference type="RefSeq" id="WP_132417052.1">
    <property type="nucleotide sequence ID" value="NZ_SKFG01000003.1"/>
</dbReference>